<dbReference type="Proteomes" id="UP000198984">
    <property type="component" value="Unassembled WGS sequence"/>
</dbReference>
<dbReference type="AlphaFoldDB" id="A0A1H7RAK1"/>
<reference evidence="3 4" key="1">
    <citation type="submission" date="2016-10" db="EMBL/GenBank/DDBJ databases">
        <authorList>
            <person name="de Groot N.N."/>
        </authorList>
    </citation>
    <scope>NUCLEOTIDE SEQUENCE [LARGE SCALE GENOMIC DNA]</scope>
    <source>
        <strain evidence="3 4">DSM 21039</strain>
    </source>
</reference>
<proteinExistence type="predicted"/>
<evidence type="ECO:0000313" key="3">
    <source>
        <dbReference type="EMBL" id="SEL56998.1"/>
    </source>
</evidence>
<dbReference type="InterPro" id="IPR058060">
    <property type="entry name" value="HYC_CC_PP"/>
</dbReference>
<accession>A0A1H7RAK1</accession>
<evidence type="ECO:0000256" key="1">
    <source>
        <dbReference type="SAM" id="MobiDB-lite"/>
    </source>
</evidence>
<evidence type="ECO:0000313" key="4">
    <source>
        <dbReference type="Proteomes" id="UP000198984"/>
    </source>
</evidence>
<keyword evidence="4" id="KW-1185">Reference proteome</keyword>
<dbReference type="STRING" id="573321.SAMN04488505_102573"/>
<keyword evidence="2" id="KW-0812">Transmembrane</keyword>
<organism evidence="3 4">
    <name type="scientific">Chitinophaga rupis</name>
    <dbReference type="NCBI Taxonomy" id="573321"/>
    <lineage>
        <taxon>Bacteria</taxon>
        <taxon>Pseudomonadati</taxon>
        <taxon>Bacteroidota</taxon>
        <taxon>Chitinophagia</taxon>
        <taxon>Chitinophagales</taxon>
        <taxon>Chitinophagaceae</taxon>
        <taxon>Chitinophaga</taxon>
    </lineage>
</organism>
<sequence length="151" mass="17104">MKRNTSIQLKASLLLIIFSLNMVVGFACSVGMNLGLNIADHHEETEVIDHHHSHHHDKSHHHDVAGGHHHSKDKKDNCCNDPVTKFSQLDKSVPQSLNTAINPIFFTSFVYSFYNINILAAFEATTNIKYFVRSYHPPISDIRVAIQSFQI</sequence>
<keyword evidence="2" id="KW-1133">Transmembrane helix</keyword>
<gene>
    <name evidence="3" type="ORF">SAMN04488505_102573</name>
</gene>
<dbReference type="NCBIfam" id="NF047658">
    <property type="entry name" value="HYC_CC_PP"/>
    <property type="match status" value="1"/>
</dbReference>
<feature type="transmembrane region" description="Helical" evidence="2">
    <location>
        <begin position="12"/>
        <end position="36"/>
    </location>
</feature>
<dbReference type="EMBL" id="FOBB01000002">
    <property type="protein sequence ID" value="SEL56998.1"/>
    <property type="molecule type" value="Genomic_DNA"/>
</dbReference>
<keyword evidence="2" id="KW-0472">Membrane</keyword>
<dbReference type="PROSITE" id="PS51257">
    <property type="entry name" value="PROKAR_LIPOPROTEIN"/>
    <property type="match status" value="1"/>
</dbReference>
<dbReference type="RefSeq" id="WP_143080959.1">
    <property type="nucleotide sequence ID" value="NZ_FOBB01000002.1"/>
</dbReference>
<dbReference type="OrthoDB" id="657403at2"/>
<feature type="region of interest" description="Disordered" evidence="1">
    <location>
        <begin position="48"/>
        <end position="76"/>
    </location>
</feature>
<protein>
    <submittedName>
        <fullName evidence="3">Uncharacterized protein</fullName>
    </submittedName>
</protein>
<name>A0A1H7RAK1_9BACT</name>
<evidence type="ECO:0000256" key="2">
    <source>
        <dbReference type="SAM" id="Phobius"/>
    </source>
</evidence>